<reference evidence="1 2" key="1">
    <citation type="submission" date="2015-01" db="EMBL/GenBank/DDBJ databases">
        <title>Evolution of Trichinella species and genotypes.</title>
        <authorList>
            <person name="Korhonen P.K."/>
            <person name="Edoardo P."/>
            <person name="Giuseppe L.R."/>
            <person name="Gasser R.B."/>
        </authorList>
    </citation>
    <scope>NUCLEOTIDE SEQUENCE [LARGE SCALE GENOMIC DNA]</scope>
    <source>
        <strain evidence="1">ISS1980</strain>
    </source>
</reference>
<evidence type="ECO:0000313" key="2">
    <source>
        <dbReference type="Proteomes" id="UP000054843"/>
    </source>
</evidence>
<dbReference type="EMBL" id="JYDO01000353">
    <property type="protein sequence ID" value="KRZ65469.1"/>
    <property type="molecule type" value="Genomic_DNA"/>
</dbReference>
<evidence type="ECO:0000313" key="1">
    <source>
        <dbReference type="EMBL" id="KRZ65469.1"/>
    </source>
</evidence>
<comment type="caution">
    <text evidence="1">The sequence shown here is derived from an EMBL/GenBank/DDBJ whole genome shotgun (WGS) entry which is preliminary data.</text>
</comment>
<dbReference type="AlphaFoldDB" id="A0A0V1M0Z9"/>
<name>A0A0V1M0Z9_9BILA</name>
<protein>
    <submittedName>
        <fullName evidence="1">Uncharacterized protein</fullName>
    </submittedName>
</protein>
<keyword evidence="2" id="KW-1185">Reference proteome</keyword>
<proteinExistence type="predicted"/>
<organism evidence="1 2">
    <name type="scientific">Trichinella papuae</name>
    <dbReference type="NCBI Taxonomy" id="268474"/>
    <lineage>
        <taxon>Eukaryota</taxon>
        <taxon>Metazoa</taxon>
        <taxon>Ecdysozoa</taxon>
        <taxon>Nematoda</taxon>
        <taxon>Enoplea</taxon>
        <taxon>Dorylaimia</taxon>
        <taxon>Trichinellida</taxon>
        <taxon>Trichinellidae</taxon>
        <taxon>Trichinella</taxon>
    </lineage>
</organism>
<gene>
    <name evidence="1" type="ORF">T10_9497</name>
</gene>
<accession>A0A0V1M0Z9</accession>
<sequence>MRVCRQKPPAVLAGGLWTGRDGRFYCRGSASNSSGPAMSNAAVQQWLLHNVIFFALIRANIVSSVVYTEEINIGKTPTDEPQAKHESKGKNGSVYYEPAWLTDQPAFPGLHDYPHRLR</sequence>
<dbReference type="Proteomes" id="UP000054843">
    <property type="component" value="Unassembled WGS sequence"/>
</dbReference>